<feature type="region of interest" description="Disordered" evidence="2">
    <location>
        <begin position="419"/>
        <end position="463"/>
    </location>
</feature>
<evidence type="ECO:0000313" key="4">
    <source>
        <dbReference type="Proteomes" id="UP000007796"/>
    </source>
</evidence>
<feature type="region of interest" description="Disordered" evidence="2">
    <location>
        <begin position="1"/>
        <end position="115"/>
    </location>
</feature>
<dbReference type="RefSeq" id="XP_014175385.1">
    <property type="nucleotide sequence ID" value="XM_014319910.1"/>
</dbReference>
<feature type="compositionally biased region" description="Low complexity" evidence="2">
    <location>
        <begin position="212"/>
        <end position="222"/>
    </location>
</feature>
<feature type="compositionally biased region" description="Polar residues" evidence="2">
    <location>
        <begin position="242"/>
        <end position="255"/>
    </location>
</feature>
<dbReference type="GeneID" id="25977131"/>
<feature type="compositionally biased region" description="Polar residues" evidence="2">
    <location>
        <begin position="629"/>
        <end position="645"/>
    </location>
</feature>
<feature type="compositionally biased region" description="Low complexity" evidence="2">
    <location>
        <begin position="76"/>
        <end position="88"/>
    </location>
</feature>
<evidence type="ECO:0000256" key="2">
    <source>
        <dbReference type="SAM" id="MobiDB-lite"/>
    </source>
</evidence>
<dbReference type="HOGENOM" id="CLU_015530_1_0_1"/>
<sequence>MASRPSLFSRFSYSGEKLPVPPRHSQISRRPIQHKPSEYDLDQLSPNPRKHIFNSGSEPAFSAESASVASHSIAMRRQQSSSPRASPSWKEEPSWAPPSPVTRPKQRALFAGPPPPIASSVLLHREIEDRGGSIQLSPGYQPGDHMGTFSDRLSTSTVIFDQTTATADRRGPRTIPYENESKWVSLQRRQRSIQRDIQKLLDVQSAGLLAGLGRGPLSPGSGTELGSDTSGSLNRSRSRGNTPTADSVRTTSTPSLRLPTDRATASGAVIPVRQPRPKKLGLRGARSGLARSISQLAVLKAEEDATLMAALKTRKRALTQLRKLANRRDNIVGELHSLEADDGEPLTRELITLSSAHTETTKQILELERQLAMLRSRKRTLEGRIADATSQRDAGLSGYRGALKEVEGQLSAVLSRPSVQPLDVEALGNNAPERPPGTKEEDDPSPGGDESASPTGGVEFLRLRPERRTMEMARSWWEGEVEILERRKLEVRAERTALEKGAAVWEDVVHLVSGFESNLRRQMSGEDSDDVNGGTMGKGKAPALNPEEHMQAQLGKMAEIMTKLGGHMRTAENKGWNLLICAIGAELEAFQEARQMLREALRAAGIHVDDEEPKSGSAGNSGIDEEDSSSTPRLTQSVVAKTTSRPAEVLVDTEDNDSHGHGTSESDDNDVPADLFATHNADDDERSTGGNDRNDHLHDRDDSSENEVPLEFLSGH</sequence>
<dbReference type="EMBL" id="GL629735">
    <property type="protein sequence ID" value="EFX05903.1"/>
    <property type="molecule type" value="Genomic_DNA"/>
</dbReference>
<dbReference type="eggNOG" id="ENOG502SANW">
    <property type="taxonomic scope" value="Eukaryota"/>
</dbReference>
<evidence type="ECO:0000313" key="3">
    <source>
        <dbReference type="EMBL" id="EFX05903.1"/>
    </source>
</evidence>
<gene>
    <name evidence="3" type="ORF">CMQ_3972</name>
</gene>
<reference evidence="3 4" key="1">
    <citation type="journal article" date="2011" name="Proc. Natl. Acad. Sci. U.S.A.">
        <title>Genome and transcriptome analyses of the mountain pine beetle-fungal symbiont Grosmannia clavigera, a lodgepole pine pathogen.</title>
        <authorList>
            <person name="DiGuistini S."/>
            <person name="Wang Y."/>
            <person name="Liao N.Y."/>
            <person name="Taylor G."/>
            <person name="Tanguay P."/>
            <person name="Feau N."/>
            <person name="Henrissat B."/>
            <person name="Chan S.K."/>
            <person name="Hesse-Orce U."/>
            <person name="Alamouti S.M."/>
            <person name="Tsui C.K.M."/>
            <person name="Docking R.T."/>
            <person name="Levasseur A."/>
            <person name="Haridas S."/>
            <person name="Robertson G."/>
            <person name="Birol I."/>
            <person name="Holt R.A."/>
            <person name="Marra M.A."/>
            <person name="Hamelin R.C."/>
            <person name="Hirst M."/>
            <person name="Jones S.J.M."/>
            <person name="Bohlmann J."/>
            <person name="Breuil C."/>
        </authorList>
    </citation>
    <scope>NUCLEOTIDE SEQUENCE [LARGE SCALE GENOMIC DNA]</scope>
    <source>
        <strain evidence="4">kw1407 / UAMH 11150</strain>
    </source>
</reference>
<keyword evidence="4" id="KW-1185">Reference proteome</keyword>
<feature type="region of interest" description="Disordered" evidence="2">
    <location>
        <begin position="521"/>
        <end position="543"/>
    </location>
</feature>
<name>F0X9Y5_GROCL</name>
<keyword evidence="1" id="KW-0175">Coiled coil</keyword>
<dbReference type="OrthoDB" id="5342758at2759"/>
<feature type="region of interest" description="Disordered" evidence="2">
    <location>
        <begin position="608"/>
        <end position="716"/>
    </location>
</feature>
<organism evidence="4">
    <name type="scientific">Grosmannia clavigera (strain kw1407 / UAMH 11150)</name>
    <name type="common">Blue stain fungus</name>
    <name type="synonym">Graphiocladiella clavigera</name>
    <dbReference type="NCBI Taxonomy" id="655863"/>
    <lineage>
        <taxon>Eukaryota</taxon>
        <taxon>Fungi</taxon>
        <taxon>Dikarya</taxon>
        <taxon>Ascomycota</taxon>
        <taxon>Pezizomycotina</taxon>
        <taxon>Sordariomycetes</taxon>
        <taxon>Sordariomycetidae</taxon>
        <taxon>Ophiostomatales</taxon>
        <taxon>Ophiostomataceae</taxon>
        <taxon>Leptographium</taxon>
    </lineage>
</organism>
<feature type="coiled-coil region" evidence="1">
    <location>
        <begin position="308"/>
        <end position="391"/>
    </location>
</feature>
<protein>
    <recommendedName>
        <fullName evidence="5">Autophagy-related protein 28</fullName>
    </recommendedName>
</protein>
<feature type="compositionally biased region" description="Low complexity" evidence="2">
    <location>
        <begin position="230"/>
        <end position="241"/>
    </location>
</feature>
<feature type="compositionally biased region" description="Basic and acidic residues" evidence="2">
    <location>
        <begin position="692"/>
        <end position="703"/>
    </location>
</feature>
<dbReference type="Proteomes" id="UP000007796">
    <property type="component" value="Unassembled WGS sequence"/>
</dbReference>
<evidence type="ECO:0008006" key="5">
    <source>
        <dbReference type="Google" id="ProtNLM"/>
    </source>
</evidence>
<dbReference type="AlphaFoldDB" id="F0X9Y5"/>
<accession>F0X9Y5</accession>
<dbReference type="InParanoid" id="F0X9Y5"/>
<proteinExistence type="predicted"/>
<evidence type="ECO:0000256" key="1">
    <source>
        <dbReference type="SAM" id="Coils"/>
    </source>
</evidence>
<dbReference type="STRING" id="655863.F0X9Y5"/>
<feature type="region of interest" description="Disordered" evidence="2">
    <location>
        <begin position="212"/>
        <end position="259"/>
    </location>
</feature>